<dbReference type="PANTHER" id="PTHR15730:SF5">
    <property type="entry name" value="SI:CH211-210B2.2-RELATED"/>
    <property type="match status" value="1"/>
</dbReference>
<organism evidence="2 3">
    <name type="scientific">Pontiella sulfatireligans</name>
    <dbReference type="NCBI Taxonomy" id="2750658"/>
    <lineage>
        <taxon>Bacteria</taxon>
        <taxon>Pseudomonadati</taxon>
        <taxon>Kiritimatiellota</taxon>
        <taxon>Kiritimatiellia</taxon>
        <taxon>Kiritimatiellales</taxon>
        <taxon>Pontiellaceae</taxon>
        <taxon>Pontiella</taxon>
    </lineage>
</organism>
<evidence type="ECO:0000259" key="1">
    <source>
        <dbReference type="PROSITE" id="PS51723"/>
    </source>
</evidence>
<gene>
    <name evidence="2" type="ORF">SCARR_01429</name>
</gene>
<reference evidence="2 3" key="1">
    <citation type="submission" date="2019-04" db="EMBL/GenBank/DDBJ databases">
        <authorList>
            <person name="Van Vliet M D."/>
        </authorList>
    </citation>
    <scope>NUCLEOTIDE SEQUENCE [LARGE SCALE GENOMIC DNA]</scope>
    <source>
        <strain evidence="2 3">F21</strain>
    </source>
</reference>
<dbReference type="SMART" id="SM01276">
    <property type="entry name" value="M60-like"/>
    <property type="match status" value="1"/>
</dbReference>
<dbReference type="Pfam" id="PF17291">
    <property type="entry name" value="M60-like_N"/>
    <property type="match status" value="1"/>
</dbReference>
<dbReference type="InterPro" id="IPR035423">
    <property type="entry name" value="M60-like_N"/>
</dbReference>
<dbReference type="AlphaFoldDB" id="A0A6C2UIX7"/>
<dbReference type="EMBL" id="CAAHFH010000001">
    <property type="protein sequence ID" value="VGO19371.1"/>
    <property type="molecule type" value="Genomic_DNA"/>
</dbReference>
<dbReference type="PANTHER" id="PTHR15730">
    <property type="entry name" value="EXPERIMENTAL AUTOIMMUNE PROSTATITIS ANTIGEN 2-RELATED"/>
    <property type="match status" value="1"/>
</dbReference>
<dbReference type="Gene3D" id="3.40.390.80">
    <property type="entry name" value="Peptidase M60, enhancin-like domain 2"/>
    <property type="match status" value="1"/>
</dbReference>
<feature type="domain" description="Peptidase M60" evidence="1">
    <location>
        <begin position="161"/>
        <end position="454"/>
    </location>
</feature>
<dbReference type="InterPro" id="IPR051244">
    <property type="entry name" value="TCAF"/>
</dbReference>
<evidence type="ECO:0000313" key="2">
    <source>
        <dbReference type="EMBL" id="VGO19371.1"/>
    </source>
</evidence>
<evidence type="ECO:0000313" key="3">
    <source>
        <dbReference type="Proteomes" id="UP000346198"/>
    </source>
</evidence>
<name>A0A6C2UIX7_9BACT</name>
<accession>A0A6C2UIX7</accession>
<proteinExistence type="predicted"/>
<dbReference type="PROSITE" id="PS51723">
    <property type="entry name" value="PEPTIDASE_M60"/>
    <property type="match status" value="1"/>
</dbReference>
<dbReference type="Proteomes" id="UP000346198">
    <property type="component" value="Unassembled WGS sequence"/>
</dbReference>
<protein>
    <recommendedName>
        <fullName evidence="1">Peptidase M60 domain-containing protein</fullName>
    </recommendedName>
</protein>
<sequence length="634" mass="72131">MMRFGIVSTVSLLLVFSMTGVVHAFEPLLDKTVEMQRELERLGRDESAIAAAFELVHQYESTVGPLFMTPETQRGFPRKPAGGLKLERAIFSIQQGLMDYAYTPENLKKFKRTLEGAKFETSAYFPGAVEPPSRPDRIQTVRINASQPAMAGSPVAYQTDPARRPTGCYLAPGCIAEVAVPRSMVNKGYSVRVGAHSWDLEKKPVIKRLDRVSLVYPITESRTLIANPLGGGIYIEVPYEADAGIVTIQMKNVVRSPFFSARNFDKTTLADWSKTERKHPGPWTDFESDKFMMQVPTSWICNLDDPTTLMQDWDKAMDGVSELFGRPLVRSKTVLYLQVDATLRGNANFPGYPQSNYAYDPNNPAQCRHSWMIKGPQYANWTVLHEVGHSQLFSKFKGEVEAAVNLPHVAVMNRKFDWSLDQAFGDAVNNMKYLAIDEVAVMWMVTENFRLGNPMNISNRPGDETKYQHRGFGRYVEIANLFGWEVLGRFWNEENERYQPGDKVPQNNDPTDDRILRLSKAAGADLTPLIHFWGVQPENPDALAKRMRKEGLKSSRKIYERLQYYKTMIPMDNAAFNRHTETIYPKGLGKPKNLLYGEGWYSVWLDRYSEEHGRATQIALQQIIDQYFDEGVRK</sequence>
<dbReference type="Pfam" id="PF13402">
    <property type="entry name" value="Peptidase_M60"/>
    <property type="match status" value="1"/>
</dbReference>
<dbReference type="RefSeq" id="WP_222846207.1">
    <property type="nucleotide sequence ID" value="NZ_CAAHFH010000001.1"/>
</dbReference>
<keyword evidence="3" id="KW-1185">Reference proteome</keyword>
<dbReference type="InterPro" id="IPR031161">
    <property type="entry name" value="Peptidase_M60_dom"/>
</dbReference>